<evidence type="ECO:0000256" key="9">
    <source>
        <dbReference type="ARBA" id="ARBA00022989"/>
    </source>
</evidence>
<feature type="transmembrane region" description="Helical" evidence="13">
    <location>
        <begin position="158"/>
        <end position="180"/>
    </location>
</feature>
<keyword evidence="15" id="KW-1185">Reference proteome</keyword>
<feature type="transmembrane region" description="Helical" evidence="13">
    <location>
        <begin position="351"/>
        <end position="371"/>
    </location>
</feature>
<comment type="caution">
    <text evidence="14">The sequence shown here is derived from an EMBL/GenBank/DDBJ whole genome shotgun (WGS) entry which is preliminary data.</text>
</comment>
<dbReference type="InterPro" id="IPR002528">
    <property type="entry name" value="MATE_fam"/>
</dbReference>
<dbReference type="GO" id="GO:0005886">
    <property type="term" value="C:plasma membrane"/>
    <property type="evidence" value="ECO:0007669"/>
    <property type="project" value="UniProtKB-SubCell"/>
</dbReference>
<feature type="transmembrane region" description="Helical" evidence="13">
    <location>
        <begin position="383"/>
        <end position="406"/>
    </location>
</feature>
<evidence type="ECO:0000256" key="3">
    <source>
        <dbReference type="ARBA" id="ARBA00010199"/>
    </source>
</evidence>
<accession>A0A920CI70</accession>
<evidence type="ECO:0000256" key="10">
    <source>
        <dbReference type="ARBA" id="ARBA00023065"/>
    </source>
</evidence>
<dbReference type="PANTHER" id="PTHR43298">
    <property type="entry name" value="MULTIDRUG RESISTANCE PROTEIN NORM-RELATED"/>
    <property type="match status" value="1"/>
</dbReference>
<feature type="transmembrane region" description="Helical" evidence="13">
    <location>
        <begin position="82"/>
        <end position="107"/>
    </location>
</feature>
<keyword evidence="11 13" id="KW-0472">Membrane</keyword>
<evidence type="ECO:0000256" key="8">
    <source>
        <dbReference type="ARBA" id="ARBA00022692"/>
    </source>
</evidence>
<name>A0A920CI70_9BACL</name>
<reference evidence="14" key="1">
    <citation type="submission" date="2021-03" db="EMBL/GenBank/DDBJ databases">
        <title>Antimicrobial resistance genes in bacteria isolated from Japanese honey, and their potential for conferring macrolide and lincosamide resistance in the American foulbrood pathogen Paenibacillus larvae.</title>
        <authorList>
            <person name="Okamoto M."/>
            <person name="Kumagai M."/>
            <person name="Kanamori H."/>
            <person name="Takamatsu D."/>
        </authorList>
    </citation>
    <scope>NUCLEOTIDE SEQUENCE</scope>
    <source>
        <strain evidence="14">J41TS4</strain>
    </source>
</reference>
<dbReference type="Proteomes" id="UP000678895">
    <property type="component" value="Unassembled WGS sequence"/>
</dbReference>
<dbReference type="InterPro" id="IPR048279">
    <property type="entry name" value="MdtK-like"/>
</dbReference>
<keyword evidence="6" id="KW-0050">Antiport</keyword>
<evidence type="ECO:0000256" key="4">
    <source>
        <dbReference type="ARBA" id="ARBA00020268"/>
    </source>
</evidence>
<evidence type="ECO:0000256" key="6">
    <source>
        <dbReference type="ARBA" id="ARBA00022449"/>
    </source>
</evidence>
<dbReference type="EMBL" id="BORS01000003">
    <property type="protein sequence ID" value="GIO41276.1"/>
    <property type="molecule type" value="Genomic_DNA"/>
</dbReference>
<evidence type="ECO:0000256" key="2">
    <source>
        <dbReference type="ARBA" id="ARBA00004651"/>
    </source>
</evidence>
<feature type="transmembrane region" description="Helical" evidence="13">
    <location>
        <begin position="127"/>
        <end position="146"/>
    </location>
</feature>
<feature type="transmembrane region" description="Helical" evidence="13">
    <location>
        <begin position="258"/>
        <end position="282"/>
    </location>
</feature>
<keyword evidence="5" id="KW-0813">Transport</keyword>
<keyword evidence="10" id="KW-0406">Ion transport</keyword>
<dbReference type="PIRSF" id="PIRSF006603">
    <property type="entry name" value="DinF"/>
    <property type="match status" value="1"/>
</dbReference>
<feature type="transmembrane region" description="Helical" evidence="13">
    <location>
        <begin position="465"/>
        <end position="490"/>
    </location>
</feature>
<dbReference type="NCBIfam" id="TIGR00797">
    <property type="entry name" value="matE"/>
    <property type="match status" value="1"/>
</dbReference>
<evidence type="ECO:0000256" key="5">
    <source>
        <dbReference type="ARBA" id="ARBA00022448"/>
    </source>
</evidence>
<keyword evidence="7" id="KW-1003">Cell membrane</keyword>
<feature type="transmembrane region" description="Helical" evidence="13">
    <location>
        <begin position="233"/>
        <end position="252"/>
    </location>
</feature>
<feature type="transmembrane region" description="Helical" evidence="13">
    <location>
        <begin position="200"/>
        <end position="221"/>
    </location>
</feature>
<dbReference type="CDD" id="cd13137">
    <property type="entry name" value="MATE_NorM_like"/>
    <property type="match status" value="1"/>
</dbReference>
<comment type="function">
    <text evidence="1">Multidrug efflux pump.</text>
</comment>
<evidence type="ECO:0000256" key="11">
    <source>
        <dbReference type="ARBA" id="ARBA00023136"/>
    </source>
</evidence>
<feature type="transmembrane region" description="Helical" evidence="13">
    <location>
        <begin position="418"/>
        <end position="444"/>
    </location>
</feature>
<organism evidence="14 15">
    <name type="scientific">Paenibacillus apis</name>
    <dbReference type="NCBI Taxonomy" id="1792174"/>
    <lineage>
        <taxon>Bacteria</taxon>
        <taxon>Bacillati</taxon>
        <taxon>Bacillota</taxon>
        <taxon>Bacilli</taxon>
        <taxon>Bacillales</taxon>
        <taxon>Paenibacillaceae</taxon>
        <taxon>Paenibacillus</taxon>
    </lineage>
</organism>
<comment type="subcellular location">
    <subcellularLocation>
        <location evidence="2">Cell membrane</location>
        <topology evidence="2">Multi-pass membrane protein</topology>
    </subcellularLocation>
</comment>
<keyword evidence="8 13" id="KW-0812">Transmembrane</keyword>
<dbReference type="Pfam" id="PF01554">
    <property type="entry name" value="MatE"/>
    <property type="match status" value="2"/>
</dbReference>
<proteinExistence type="inferred from homology"/>
<keyword evidence="9 13" id="KW-1133">Transmembrane helix</keyword>
<dbReference type="GO" id="GO:0015297">
    <property type="term" value="F:antiporter activity"/>
    <property type="evidence" value="ECO:0007669"/>
    <property type="project" value="UniProtKB-KW"/>
</dbReference>
<dbReference type="AlphaFoldDB" id="A0A920CI70"/>
<dbReference type="InterPro" id="IPR050222">
    <property type="entry name" value="MATE_MdtK"/>
</dbReference>
<evidence type="ECO:0000256" key="1">
    <source>
        <dbReference type="ARBA" id="ARBA00003408"/>
    </source>
</evidence>
<evidence type="ECO:0000256" key="12">
    <source>
        <dbReference type="ARBA" id="ARBA00031636"/>
    </source>
</evidence>
<dbReference type="GO" id="GO:0042910">
    <property type="term" value="F:xenobiotic transmembrane transporter activity"/>
    <property type="evidence" value="ECO:0007669"/>
    <property type="project" value="InterPro"/>
</dbReference>
<dbReference type="GO" id="GO:0006811">
    <property type="term" value="P:monoatomic ion transport"/>
    <property type="evidence" value="ECO:0007669"/>
    <property type="project" value="UniProtKB-KW"/>
</dbReference>
<gene>
    <name evidence="14" type="ORF">J41TS4_10340</name>
</gene>
<evidence type="ECO:0000256" key="7">
    <source>
        <dbReference type="ARBA" id="ARBA00022475"/>
    </source>
</evidence>
<feature type="transmembrane region" description="Helical" evidence="13">
    <location>
        <begin position="325"/>
        <end position="345"/>
    </location>
</feature>
<sequence>MYPDSLTLGIWSGIVELTSTSILKLIETDIYFVKALRRKGFFNLYYLIRKECDSMKQLRLSPKYSNFLEKHLSGETMDYRQVIALFLPILIDQAFIVGLNLVNTAMISSSGVAAVSAVNMVDSINMFLINVFVAIATGGTVVVAQYKGSGNQLMVSKSAAGSVTAVSLTALVIGMFLVVFHTPILSLLFGGADADVLHSARTYLIGSGVSYMGIAIVQAVCGALRGIGKSRASLALSLITNLLYVLLNILFINVLDMGVFGMTLSVNIARYAGAICALYYIFKLDAALHLGIRDLFTLPLSMLRKIMFIGVPFAAEQMFFNGGKLLTQVFIVSLGTYAIATNAIAGSLAAVLQIPAGALSLTIVTVVGQCIGRGNVADARKFIRSFLVIGSITLFLIGILIMPFFYPLVGIFDPPTEIVHDIFIILLINTIVQMFLWPISFIAPSALRAAGDSKFTSITSMLTMWLFRVVLGYLLGITFNFGILGVWLAMNCEWGVRGAIFMWRYRGTKWYQHKLI</sequence>
<evidence type="ECO:0000313" key="15">
    <source>
        <dbReference type="Proteomes" id="UP000678895"/>
    </source>
</evidence>
<comment type="similarity">
    <text evidence="3">Belongs to the multi antimicrobial extrusion (MATE) (TC 2.A.66.1) family.</text>
</comment>
<protein>
    <recommendedName>
        <fullName evidence="4">Probable multidrug resistance protein NorM</fullName>
    </recommendedName>
    <alternativeName>
        <fullName evidence="12">Multidrug-efflux transporter</fullName>
    </alternativeName>
</protein>
<dbReference type="PANTHER" id="PTHR43298:SF2">
    <property type="entry name" value="FMN_FAD EXPORTER YEEO-RELATED"/>
    <property type="match status" value="1"/>
</dbReference>
<evidence type="ECO:0000256" key="13">
    <source>
        <dbReference type="SAM" id="Phobius"/>
    </source>
</evidence>
<evidence type="ECO:0000313" key="14">
    <source>
        <dbReference type="EMBL" id="GIO41276.1"/>
    </source>
</evidence>